<dbReference type="Gene3D" id="3.40.50.300">
    <property type="entry name" value="P-loop containing nucleotide triphosphate hydrolases"/>
    <property type="match status" value="2"/>
</dbReference>
<dbReference type="Proteomes" id="UP001230317">
    <property type="component" value="Unassembled WGS sequence"/>
</dbReference>
<name>A0AAP4BY62_9CORY</name>
<dbReference type="EMBL" id="JASNVU010000005">
    <property type="protein sequence ID" value="MDK4334809.1"/>
    <property type="molecule type" value="Genomic_DNA"/>
</dbReference>
<feature type="domain" description="Rad50/SbcC-type AAA" evidence="3">
    <location>
        <begin position="5"/>
        <end position="247"/>
    </location>
</feature>
<protein>
    <submittedName>
        <fullName evidence="4">AAA family ATPase</fullName>
    </submittedName>
</protein>
<dbReference type="GO" id="GO:0006302">
    <property type="term" value="P:double-strand break repair"/>
    <property type="evidence" value="ECO:0007669"/>
    <property type="project" value="InterPro"/>
</dbReference>
<dbReference type="PANTHER" id="PTHR41259:SF1">
    <property type="entry name" value="DOUBLE-STRAND BREAK REPAIR RAD50 ATPASE, PUTATIVE-RELATED"/>
    <property type="match status" value="1"/>
</dbReference>
<evidence type="ECO:0000256" key="2">
    <source>
        <dbReference type="SAM" id="MobiDB-lite"/>
    </source>
</evidence>
<feature type="region of interest" description="Disordered" evidence="2">
    <location>
        <begin position="250"/>
        <end position="269"/>
    </location>
</feature>
<evidence type="ECO:0000313" key="4">
    <source>
        <dbReference type="EMBL" id="MDK4334809.1"/>
    </source>
</evidence>
<accession>A0AAP4BY62</accession>
<dbReference type="RefSeq" id="WP_284642033.1">
    <property type="nucleotide sequence ID" value="NZ_JASNVU010000005.1"/>
</dbReference>
<dbReference type="SUPFAM" id="SSF52540">
    <property type="entry name" value="P-loop containing nucleoside triphosphate hydrolases"/>
    <property type="match status" value="2"/>
</dbReference>
<evidence type="ECO:0000313" key="5">
    <source>
        <dbReference type="Proteomes" id="UP001230317"/>
    </source>
</evidence>
<evidence type="ECO:0000259" key="3">
    <source>
        <dbReference type="Pfam" id="PF13476"/>
    </source>
</evidence>
<feature type="compositionally biased region" description="Basic and acidic residues" evidence="2">
    <location>
        <begin position="313"/>
        <end position="327"/>
    </location>
</feature>
<reference evidence="4" key="1">
    <citation type="submission" date="2023-05" db="EMBL/GenBank/DDBJ databases">
        <title>Metabolic capabilities are highly conserved among human nasal-associated Corynebacterium species in pangenomic analyses.</title>
        <authorList>
            <person name="Tran T.H."/>
            <person name="Roberts A.Q."/>
            <person name="Escapa I.F."/>
            <person name="Gao W."/>
            <person name="Conlan S."/>
            <person name="Kong H."/>
            <person name="Segre J.A."/>
            <person name="Kelly M.S."/>
            <person name="Lemon K.P."/>
        </authorList>
    </citation>
    <scope>NUCLEOTIDE SEQUENCE</scope>
    <source>
        <strain evidence="4">KPL2618</strain>
    </source>
</reference>
<comment type="caution">
    <text evidence="4">The sequence shown here is derived from an EMBL/GenBank/DDBJ whole genome shotgun (WGS) entry which is preliminary data.</text>
</comment>
<gene>
    <name evidence="4" type="ORF">QPX58_05195</name>
</gene>
<proteinExistence type="predicted"/>
<dbReference type="Pfam" id="PF13476">
    <property type="entry name" value="AAA_23"/>
    <property type="match status" value="1"/>
</dbReference>
<feature type="coiled-coil region" evidence="1">
    <location>
        <begin position="527"/>
        <end position="709"/>
    </location>
</feature>
<dbReference type="PANTHER" id="PTHR41259">
    <property type="entry name" value="DOUBLE-STRAND BREAK REPAIR RAD50 ATPASE, PUTATIVE-RELATED"/>
    <property type="match status" value="1"/>
</dbReference>
<dbReference type="AlphaFoldDB" id="A0AAP4BY62"/>
<dbReference type="InterPro" id="IPR027417">
    <property type="entry name" value="P-loop_NTPase"/>
</dbReference>
<dbReference type="GO" id="GO:0016887">
    <property type="term" value="F:ATP hydrolysis activity"/>
    <property type="evidence" value="ECO:0007669"/>
    <property type="project" value="InterPro"/>
</dbReference>
<keyword evidence="1" id="KW-0175">Coiled coil</keyword>
<feature type="region of interest" description="Disordered" evidence="2">
    <location>
        <begin position="274"/>
        <end position="327"/>
    </location>
</feature>
<dbReference type="InterPro" id="IPR038729">
    <property type="entry name" value="Rad50/SbcC_AAA"/>
</dbReference>
<sequence length="862" mass="94895">MRIHSLEIKNVRGIEHLVLDDLPETGVVVIHGENEAGKSTIVEALDVVLTEKHTARPSGIRDLQPVGKDVSPEVIADISVGEYRFRIAKRWLQKKYCELAISSPRHAQYTGRQADDELERILSENMDRQLLDVLFMRQDDSNDAISAVGIPSLTQALEQESGLAEDEVSGDDSQLLGKVDKEYKRYYTEKTGKAAGEYKKAQDNAERAEQELEEATAAVRGLDSVVERYEHLERQQEEAEAQLPAARTDLAEKQAAADEAVKAQHQVDAHKAELTRAKEDFQRSKDAQSKRQEMAEALEAAGTAQSSAADKLATAREKAAEENTQKEAVEKKLATAKEDYATARTTLKQARAYQDKETFQRLDKRLLKVEELARGVEKAQAEMAQRGREMTAADVEELRKADADLSLAKRLHDATAAKVEFSGPEGAEIGVDGKLVDIGKQPAIELVDGREITIGDITARFVAGAYSSDKTQREVDQAETRLQELFDATGVDSIAAAETLHKAHSEQNAGLDAATRKLEGELGPDDLGELRAQHAALKEKVAGLDEAPAMDLSAAEEAEEEARELVDALDRELIPFRDSRIAHDVVRLEAELAAATEKAERAERELAEAREKTSDAGLEEEAERLGALVERLQEQLSEMEAVDLATAQSLVEGAQSHLDYLQNQVQDAKVELGKLSSEINYHSGAAEREQQAQAEAEMAQAVLESVEKRALAARYLRELLLKHRDAARQRYAEPFVAALAQLSRTIYGGDISFELADDLSVTARTRDNETVAMTSLSGGAREQLAILTRFAIARLVAGEETVPVIVDDALGSTDAHRLQLMSTLFSQVGRENQVLVFTCMPQRYSRVPGRSERDIATLKEVI</sequence>
<organism evidence="4 5">
    <name type="scientific">Corynebacterium accolens</name>
    <dbReference type="NCBI Taxonomy" id="38284"/>
    <lineage>
        <taxon>Bacteria</taxon>
        <taxon>Bacillati</taxon>
        <taxon>Actinomycetota</taxon>
        <taxon>Actinomycetes</taxon>
        <taxon>Mycobacteriales</taxon>
        <taxon>Corynebacteriaceae</taxon>
        <taxon>Corynebacterium</taxon>
    </lineage>
</organism>
<evidence type="ECO:0000256" key="1">
    <source>
        <dbReference type="SAM" id="Coils"/>
    </source>
</evidence>
<feature type="compositionally biased region" description="Basic and acidic residues" evidence="2">
    <location>
        <begin position="274"/>
        <end position="294"/>
    </location>
</feature>